<sequence length="74" mass="7974">MISSAPPSSESFYRLCKLKLYKLTATPHLFRVCKRPRPRIPPAPGVGLERSLGTASASVVYKPGKGSTLQLSSS</sequence>
<evidence type="ECO:0000313" key="1">
    <source>
        <dbReference type="EMBL" id="GFH22153.1"/>
    </source>
</evidence>
<keyword evidence="2" id="KW-1185">Reference proteome</keyword>
<accession>A0A699ZHS2</accession>
<name>A0A699ZHS2_HAELA</name>
<gene>
    <name evidence="1" type="ORF">HaLaN_19571</name>
</gene>
<organism evidence="1 2">
    <name type="scientific">Haematococcus lacustris</name>
    <name type="common">Green alga</name>
    <name type="synonym">Haematococcus pluvialis</name>
    <dbReference type="NCBI Taxonomy" id="44745"/>
    <lineage>
        <taxon>Eukaryota</taxon>
        <taxon>Viridiplantae</taxon>
        <taxon>Chlorophyta</taxon>
        <taxon>core chlorophytes</taxon>
        <taxon>Chlorophyceae</taxon>
        <taxon>CS clade</taxon>
        <taxon>Chlamydomonadales</taxon>
        <taxon>Haematococcaceae</taxon>
        <taxon>Haematococcus</taxon>
    </lineage>
</organism>
<evidence type="ECO:0000313" key="2">
    <source>
        <dbReference type="Proteomes" id="UP000485058"/>
    </source>
</evidence>
<dbReference type="EMBL" id="BLLF01001979">
    <property type="protein sequence ID" value="GFH22153.1"/>
    <property type="molecule type" value="Genomic_DNA"/>
</dbReference>
<reference evidence="1 2" key="1">
    <citation type="submission" date="2020-02" db="EMBL/GenBank/DDBJ databases">
        <title>Draft genome sequence of Haematococcus lacustris strain NIES-144.</title>
        <authorList>
            <person name="Morimoto D."/>
            <person name="Nakagawa S."/>
            <person name="Yoshida T."/>
            <person name="Sawayama S."/>
        </authorList>
    </citation>
    <scope>NUCLEOTIDE SEQUENCE [LARGE SCALE GENOMIC DNA]</scope>
    <source>
        <strain evidence="1 2">NIES-144</strain>
    </source>
</reference>
<comment type="caution">
    <text evidence="1">The sequence shown here is derived from an EMBL/GenBank/DDBJ whole genome shotgun (WGS) entry which is preliminary data.</text>
</comment>
<dbReference type="AlphaFoldDB" id="A0A699ZHS2"/>
<proteinExistence type="predicted"/>
<protein>
    <submittedName>
        <fullName evidence="1">Uncharacterized protein</fullName>
    </submittedName>
</protein>
<dbReference type="Proteomes" id="UP000485058">
    <property type="component" value="Unassembled WGS sequence"/>
</dbReference>